<protein>
    <submittedName>
        <fullName evidence="2">Tandem-type lipoprotein</fullName>
    </submittedName>
</protein>
<dbReference type="GeneID" id="58090807"/>
<organism evidence="2 3">
    <name type="scientific">Staphylococcus lugdunensis</name>
    <dbReference type="NCBI Taxonomy" id="28035"/>
    <lineage>
        <taxon>Bacteria</taxon>
        <taxon>Bacillati</taxon>
        <taxon>Bacillota</taxon>
        <taxon>Bacilli</taxon>
        <taxon>Bacillales</taxon>
        <taxon>Staphylococcaceae</taxon>
        <taxon>Staphylococcus</taxon>
    </lineage>
</organism>
<comment type="caution">
    <text evidence="2">The sequence shown here is derived from an EMBL/GenBank/DDBJ whole genome shotgun (WGS) entry which is preliminary data.</text>
</comment>
<dbReference type="InterPro" id="IPR007595">
    <property type="entry name" value="Csa"/>
</dbReference>
<dbReference type="Pfam" id="PF04507">
    <property type="entry name" value="DUF576"/>
    <property type="match status" value="1"/>
</dbReference>
<name>A0A4Q9WCS2_STALU</name>
<proteinExistence type="inferred from homology"/>
<evidence type="ECO:0000256" key="1">
    <source>
        <dbReference type="ARBA" id="ARBA00009715"/>
    </source>
</evidence>
<evidence type="ECO:0000313" key="2">
    <source>
        <dbReference type="EMBL" id="TBW72482.1"/>
    </source>
</evidence>
<dbReference type="PROSITE" id="PS51257">
    <property type="entry name" value="PROKAR_LIPOPROTEIN"/>
    <property type="match status" value="1"/>
</dbReference>
<dbReference type="RefSeq" id="WP_002492016.1">
    <property type="nucleotide sequence ID" value="NZ_AP021848.1"/>
</dbReference>
<dbReference type="NCBIfam" id="TIGR01742">
    <property type="entry name" value="SA_tandem_lipo"/>
    <property type="match status" value="1"/>
</dbReference>
<sequence>MRQSRKLKLGICLILLIILIGSCIILTKTNSRNAQIKKTFNQTLSLYPTKNLEDFYDKEGFRDQEFDKGDKGTWIIHSEMVIEPKGRNMESRGMVLHVNRNTRTTKGYFLISEITEDKKGYVHNKDKKYPVKMEHNKIIPIKPIPNDKLKKEIENFKFFVQYGNFKDFKDYKNGDISYNPNVPSYSAKYLLNNDDYNVQQLRKRYNIPTKQAPELKLKGYGDLKGSSIGSKDLEFTFVENKKENIFFTDSVQFTPSEVNKS</sequence>
<dbReference type="EMBL" id="SCHB01000003">
    <property type="protein sequence ID" value="TBW72482.1"/>
    <property type="molecule type" value="Genomic_DNA"/>
</dbReference>
<keyword evidence="2" id="KW-0449">Lipoprotein</keyword>
<dbReference type="AlphaFoldDB" id="A0A4Q9WCS2"/>
<dbReference type="InterPro" id="IPR038641">
    <property type="entry name" value="Csa_sf"/>
</dbReference>
<gene>
    <name evidence="2" type="ORF">EQ812_05770</name>
</gene>
<dbReference type="Gene3D" id="2.50.20.40">
    <property type="match status" value="1"/>
</dbReference>
<evidence type="ECO:0000313" key="3">
    <source>
        <dbReference type="Proteomes" id="UP000293637"/>
    </source>
</evidence>
<reference evidence="2 3" key="1">
    <citation type="journal article" date="2019" name="Sci. Transl. Med.">
        <title>Quorum sensing between bacterial species on the skin protects against epidermal injury in atopic dermatitis.</title>
        <authorList>
            <person name="Williams M.R."/>
        </authorList>
    </citation>
    <scope>NUCLEOTIDE SEQUENCE [LARGE SCALE GENOMIC DNA]</scope>
    <source>
        <strain evidence="2 3">E7</strain>
    </source>
</reference>
<accession>A0A4Q9WCS2</accession>
<comment type="similarity">
    <text evidence="1">Belongs to the staphylococcal tandem lipoprotein family.</text>
</comment>
<dbReference type="Proteomes" id="UP000293637">
    <property type="component" value="Unassembled WGS sequence"/>
</dbReference>